<comment type="caution">
    <text evidence="2">The sequence shown here is derived from an EMBL/GenBank/DDBJ whole genome shotgun (WGS) entry which is preliminary data.</text>
</comment>
<evidence type="ECO:0000313" key="2">
    <source>
        <dbReference type="EMBL" id="MDQ0254871.1"/>
    </source>
</evidence>
<keyword evidence="1" id="KW-0472">Membrane</keyword>
<keyword evidence="3" id="KW-1185">Reference proteome</keyword>
<proteinExistence type="predicted"/>
<keyword evidence="1" id="KW-0812">Transmembrane</keyword>
<keyword evidence="1" id="KW-1133">Transmembrane helix</keyword>
<evidence type="ECO:0000256" key="1">
    <source>
        <dbReference type="SAM" id="Phobius"/>
    </source>
</evidence>
<dbReference type="Proteomes" id="UP001230005">
    <property type="component" value="Unassembled WGS sequence"/>
</dbReference>
<reference evidence="2 3" key="1">
    <citation type="submission" date="2023-07" db="EMBL/GenBank/DDBJ databases">
        <title>Genomic Encyclopedia of Type Strains, Phase IV (KMG-IV): sequencing the most valuable type-strain genomes for metagenomic binning, comparative biology and taxonomic classification.</title>
        <authorList>
            <person name="Goeker M."/>
        </authorList>
    </citation>
    <scope>NUCLEOTIDE SEQUENCE [LARGE SCALE GENOMIC DNA]</scope>
    <source>
        <strain evidence="2 3">DSM 9768</strain>
    </source>
</reference>
<organism evidence="2 3">
    <name type="scientific">Evansella vedderi</name>
    <dbReference type="NCBI Taxonomy" id="38282"/>
    <lineage>
        <taxon>Bacteria</taxon>
        <taxon>Bacillati</taxon>
        <taxon>Bacillota</taxon>
        <taxon>Bacilli</taxon>
        <taxon>Bacillales</taxon>
        <taxon>Bacillaceae</taxon>
        <taxon>Evansella</taxon>
    </lineage>
</organism>
<protein>
    <submittedName>
        <fullName evidence="2">Uncharacterized protein</fullName>
    </submittedName>
</protein>
<evidence type="ECO:0000313" key="3">
    <source>
        <dbReference type="Proteomes" id="UP001230005"/>
    </source>
</evidence>
<feature type="transmembrane region" description="Helical" evidence="1">
    <location>
        <begin position="6"/>
        <end position="24"/>
    </location>
</feature>
<dbReference type="RefSeq" id="WP_307325433.1">
    <property type="nucleotide sequence ID" value="NZ_JAUSUG010000008.1"/>
</dbReference>
<name>A0ABT9ZUE7_9BACI</name>
<sequence>MLKQMFISATIMITFISLILFIFLPNEEGILSIQKYSSVNVMNTFKDENYYYFLENMEIDEIINSGIHSLRTLDDFILPMDQSREMKNISFAYIQTPELIVNKQAKKTYFKFGRRIHAAEAKEALMDQYLSFGVRFNENNGMLHEIIFLQNNKAVKPAYKEIKGSGGLIIVSFKTNDIDFNEEAQIKIIDQTESSEKAVFYIDFSLYSP</sequence>
<gene>
    <name evidence="2" type="ORF">J2S74_002253</name>
</gene>
<dbReference type="EMBL" id="JAUSUG010000008">
    <property type="protein sequence ID" value="MDQ0254871.1"/>
    <property type="molecule type" value="Genomic_DNA"/>
</dbReference>
<accession>A0ABT9ZUE7</accession>